<dbReference type="eggNOG" id="COG2373">
    <property type="taxonomic scope" value="Bacteria"/>
</dbReference>
<sequence length="786" mass="87623">MLLLIVFLNTTIVSFGQTELPLTAVQEQYANNKEATFVHTDKEAYLAGEIVWYKIYLLNTIGYTTANYNTIVYIELVNDKGAAVLQSKVELKKGLGSGSLYLPVTINTGAYTLISYTSQMKNGDPKLFFRKRVVITNALSANGSVLAASNNNAIVNFFPEGGDLIEGLITKVGVQVLDPGATKGIQAIGYILENETDTVARFETAKFGLGQFTYTPHSGKRYTAVVTVGNKAPVKTGLPTQKLNGHTISVTDAGKDAYKIIVSAQRAAPQKMYLVAHSDQTNKMAVEFDMDADNSFAYNVDKSRLGTGIIYFTLFNQHWQPVSERLVFIPQELPVTGVKISTEKNIFAGRENAPIELEPLQASGNSGVINASLSVYATDTNGSSAGTIHDYLLLTRHLAGKIEAPEFYFTPEAQQGNYIDNLMLVNGWRRFNTATTTGKKPVALPEYNGHIITARITNTWTNKPEADAACFLTVPSVPFGLFNGTSDAAGMVRFNITRYYGPGDIFIKPFPTGNNADTYRIDIISPFADSTSKIFYQPGFYLNPADSVELLKRSIAMQAQNIYNQDKLNRFLIPSYKDTLPFYDKPEITYLLDNYKRFSTMEEVLREYVTPINVVVRDKKLKMTFYDEKNQTVYRYAALVLLDGVPLADYNSIFNYDPFKVKQLDVIPRRFVIGSAVYSGIASFQTYDSKFNGFELDPSAIPIDYEGLELKREFFSPEYATNKGDLRIPDYRTTLLWNPDIRFAGNKKQQISCFTSDYTGTYKIVLQGITEDGKPVYGESTFKVDK</sequence>
<evidence type="ECO:0000313" key="1">
    <source>
        <dbReference type="EMBL" id="AHF17815.1"/>
    </source>
</evidence>
<dbReference type="EMBL" id="CP007035">
    <property type="protein sequence ID" value="AHF17815.1"/>
    <property type="molecule type" value="Genomic_DNA"/>
</dbReference>
<dbReference type="HOGENOM" id="CLU_013214_2_0_10"/>
<organism evidence="1 2">
    <name type="scientific">Niabella soli DSM 19437</name>
    <dbReference type="NCBI Taxonomy" id="929713"/>
    <lineage>
        <taxon>Bacteria</taxon>
        <taxon>Pseudomonadati</taxon>
        <taxon>Bacteroidota</taxon>
        <taxon>Chitinophagia</taxon>
        <taxon>Chitinophagales</taxon>
        <taxon>Chitinophagaceae</taxon>
        <taxon>Niabella</taxon>
    </lineage>
</organism>
<gene>
    <name evidence="1" type="ORF">NIASO_14665</name>
</gene>
<dbReference type="Proteomes" id="UP000003586">
    <property type="component" value="Chromosome"/>
</dbReference>
<dbReference type="KEGG" id="nso:NIASO_14665"/>
<evidence type="ECO:0008006" key="3">
    <source>
        <dbReference type="Google" id="ProtNLM"/>
    </source>
</evidence>
<keyword evidence="2" id="KW-1185">Reference proteome</keyword>
<dbReference type="AlphaFoldDB" id="W0F429"/>
<dbReference type="Gene3D" id="2.60.40.1930">
    <property type="match status" value="1"/>
</dbReference>
<reference evidence="1 2" key="1">
    <citation type="submission" date="2013-12" db="EMBL/GenBank/DDBJ databases">
        <authorList>
            <consortium name="DOE Joint Genome Institute"/>
            <person name="Eisen J."/>
            <person name="Huntemann M."/>
            <person name="Han J."/>
            <person name="Chen A."/>
            <person name="Kyrpides N."/>
            <person name="Mavromatis K."/>
            <person name="Markowitz V."/>
            <person name="Palaniappan K."/>
            <person name="Ivanova N."/>
            <person name="Schaumberg A."/>
            <person name="Pati A."/>
            <person name="Liolios K."/>
            <person name="Nordberg H.P."/>
            <person name="Cantor M.N."/>
            <person name="Hua S.X."/>
            <person name="Woyke T."/>
        </authorList>
    </citation>
    <scope>NUCLEOTIDE SEQUENCE [LARGE SCALE GENOMIC DNA]</scope>
    <source>
        <strain evidence="2">DSM 19437</strain>
    </source>
</reference>
<protein>
    <recommendedName>
        <fullName evidence="3">Macroglobulin domain-containing protein</fullName>
    </recommendedName>
</protein>
<name>W0F429_9BACT</name>
<accession>W0F429</accession>
<dbReference type="STRING" id="929713.NIASO_14665"/>
<proteinExistence type="predicted"/>
<evidence type="ECO:0000313" key="2">
    <source>
        <dbReference type="Proteomes" id="UP000003586"/>
    </source>
</evidence>